<name>A0A5E4M7E4_9HEMI</name>
<proteinExistence type="predicted"/>
<gene>
    <name evidence="1" type="ORF">CINCED_3A013011</name>
</gene>
<dbReference type="OrthoDB" id="6620324at2759"/>
<evidence type="ECO:0000313" key="2">
    <source>
        <dbReference type="Proteomes" id="UP000325440"/>
    </source>
</evidence>
<dbReference type="Proteomes" id="UP000325440">
    <property type="component" value="Unassembled WGS sequence"/>
</dbReference>
<organism evidence="1 2">
    <name type="scientific">Cinara cedri</name>
    <dbReference type="NCBI Taxonomy" id="506608"/>
    <lineage>
        <taxon>Eukaryota</taxon>
        <taxon>Metazoa</taxon>
        <taxon>Ecdysozoa</taxon>
        <taxon>Arthropoda</taxon>
        <taxon>Hexapoda</taxon>
        <taxon>Insecta</taxon>
        <taxon>Pterygota</taxon>
        <taxon>Neoptera</taxon>
        <taxon>Paraneoptera</taxon>
        <taxon>Hemiptera</taxon>
        <taxon>Sternorrhyncha</taxon>
        <taxon>Aphidomorpha</taxon>
        <taxon>Aphidoidea</taxon>
        <taxon>Aphididae</taxon>
        <taxon>Lachninae</taxon>
        <taxon>Cinara</taxon>
    </lineage>
</organism>
<evidence type="ECO:0000313" key="1">
    <source>
        <dbReference type="EMBL" id="VVC28126.1"/>
    </source>
</evidence>
<reference evidence="1 2" key="1">
    <citation type="submission" date="2019-08" db="EMBL/GenBank/DDBJ databases">
        <authorList>
            <person name="Alioto T."/>
            <person name="Alioto T."/>
            <person name="Gomez Garrido J."/>
        </authorList>
    </citation>
    <scope>NUCLEOTIDE SEQUENCE [LARGE SCALE GENOMIC DNA]</scope>
</reference>
<protein>
    <recommendedName>
        <fullName evidence="3">DUF659 domain-containing protein</fullName>
    </recommendedName>
</protein>
<dbReference type="AlphaFoldDB" id="A0A5E4M7E4"/>
<accession>A0A5E4M7E4</accession>
<keyword evidence="2" id="KW-1185">Reference proteome</keyword>
<sequence>MIKSGKSIKSFYPKFVHITCVAHELHRVAEEIRNQFPHMDELISNVKKVFLKAPSRTILFRNMAPNLALPPQPILTHWDTWLNAAFYYCDNLEFIKEIILQLNSEDYFNSKIARFNKRS</sequence>
<evidence type="ECO:0008006" key="3">
    <source>
        <dbReference type="Google" id="ProtNLM"/>
    </source>
</evidence>
<dbReference type="EMBL" id="CABPRJ010000478">
    <property type="protein sequence ID" value="VVC28126.1"/>
    <property type="molecule type" value="Genomic_DNA"/>
</dbReference>